<keyword evidence="2" id="KW-1185">Reference proteome</keyword>
<gene>
    <name evidence="1" type="primary">Acey_s0939.g3132</name>
    <name evidence="1" type="ORF">Y032_0939g3132</name>
</gene>
<accession>A0A016W8B5</accession>
<dbReference type="AlphaFoldDB" id="A0A016W8B5"/>
<protein>
    <submittedName>
        <fullName evidence="1">Uncharacterized protein</fullName>
    </submittedName>
</protein>
<evidence type="ECO:0000313" key="2">
    <source>
        <dbReference type="Proteomes" id="UP000024635"/>
    </source>
</evidence>
<dbReference type="EMBL" id="JARK01000539">
    <property type="protein sequence ID" value="EYC36059.1"/>
    <property type="molecule type" value="Genomic_DNA"/>
</dbReference>
<dbReference type="Proteomes" id="UP000024635">
    <property type="component" value="Unassembled WGS sequence"/>
</dbReference>
<organism evidence="1 2">
    <name type="scientific">Ancylostoma ceylanicum</name>
    <dbReference type="NCBI Taxonomy" id="53326"/>
    <lineage>
        <taxon>Eukaryota</taxon>
        <taxon>Metazoa</taxon>
        <taxon>Ecdysozoa</taxon>
        <taxon>Nematoda</taxon>
        <taxon>Chromadorea</taxon>
        <taxon>Rhabditida</taxon>
        <taxon>Rhabditina</taxon>
        <taxon>Rhabditomorpha</taxon>
        <taxon>Strongyloidea</taxon>
        <taxon>Ancylostomatidae</taxon>
        <taxon>Ancylostomatinae</taxon>
        <taxon>Ancylostoma</taxon>
    </lineage>
</organism>
<proteinExistence type="predicted"/>
<name>A0A016W8B5_9BILA</name>
<sequence length="66" mass="7560">MVSTNYQEEREQASTPGNVLRRSKWLVCEWIARTAETCHSQFALPTPGITPYTKNYYIDGYEASEA</sequence>
<reference evidence="2" key="1">
    <citation type="journal article" date="2015" name="Nat. Genet.">
        <title>The genome and transcriptome of the zoonotic hookworm Ancylostoma ceylanicum identify infection-specific gene families.</title>
        <authorList>
            <person name="Schwarz E.M."/>
            <person name="Hu Y."/>
            <person name="Antoshechkin I."/>
            <person name="Miller M.M."/>
            <person name="Sternberg P.W."/>
            <person name="Aroian R.V."/>
        </authorList>
    </citation>
    <scope>NUCLEOTIDE SEQUENCE</scope>
    <source>
        <strain evidence="2">HY135</strain>
    </source>
</reference>
<comment type="caution">
    <text evidence="1">The sequence shown here is derived from an EMBL/GenBank/DDBJ whole genome shotgun (WGS) entry which is preliminary data.</text>
</comment>
<evidence type="ECO:0000313" key="1">
    <source>
        <dbReference type="EMBL" id="EYC36059.1"/>
    </source>
</evidence>